<keyword evidence="9" id="KW-1185">Reference proteome</keyword>
<comment type="similarity">
    <text evidence="2">Belongs to the complex I LYR family.</text>
</comment>
<dbReference type="CDD" id="cd20262">
    <property type="entry name" value="Complex1_LYR_LYRM2"/>
    <property type="match status" value="1"/>
</dbReference>
<protein>
    <recommendedName>
        <fullName evidence="5">LYR motif-containing protein 2</fullName>
    </recommendedName>
</protein>
<dbReference type="Pfam" id="PF05347">
    <property type="entry name" value="Complex1_LYR"/>
    <property type="match status" value="1"/>
</dbReference>
<dbReference type="AlphaFoldDB" id="A0AAW2ZDP1"/>
<comment type="caution">
    <text evidence="8">The sequence shown here is derived from an EMBL/GenBank/DDBJ whole genome shotgun (WGS) entry which is preliminary data.</text>
</comment>
<evidence type="ECO:0000313" key="8">
    <source>
        <dbReference type="EMBL" id="KAL0487923.1"/>
    </source>
</evidence>
<dbReference type="InterPro" id="IPR045293">
    <property type="entry name" value="Complex1_LYR_LYRM2"/>
</dbReference>
<comment type="function">
    <text evidence="6">Involved in efficient integration of the N-module into mitochondrial respiratory chain complex I.</text>
</comment>
<keyword evidence="4" id="KW-0496">Mitochondrion</keyword>
<evidence type="ECO:0000256" key="4">
    <source>
        <dbReference type="ARBA" id="ARBA00023128"/>
    </source>
</evidence>
<proteinExistence type="inferred from homology"/>
<dbReference type="PANTHER" id="PTHR13675:SF0">
    <property type="entry name" value="LYR MOTIF-CONTAINING PROTEIN 2"/>
    <property type="match status" value="1"/>
</dbReference>
<dbReference type="Proteomes" id="UP001431209">
    <property type="component" value="Unassembled WGS sequence"/>
</dbReference>
<evidence type="ECO:0000256" key="6">
    <source>
        <dbReference type="ARBA" id="ARBA00044735"/>
    </source>
</evidence>
<accession>A0AAW2ZDP1</accession>
<name>A0AAW2ZDP1_9EUKA</name>
<sequence>MRARGPVRDLPLQYFILRSQSLIFYRKMLRTLHRVRDRSTALELKQQIRSEFENARGVTDVAQIKSLLSDGMKRFKDLERIVSMSM</sequence>
<reference evidence="8 9" key="1">
    <citation type="submission" date="2024-03" db="EMBL/GenBank/DDBJ databases">
        <title>The Acrasis kona genome and developmental transcriptomes reveal deep origins of eukaryotic multicellular pathways.</title>
        <authorList>
            <person name="Sheikh S."/>
            <person name="Fu C.-J."/>
            <person name="Brown M.W."/>
            <person name="Baldauf S.L."/>
        </authorList>
    </citation>
    <scope>NUCLEOTIDE SEQUENCE [LARGE SCALE GENOMIC DNA]</scope>
    <source>
        <strain evidence="8 9">ATCC MYA-3509</strain>
    </source>
</reference>
<keyword evidence="3" id="KW-0809">Transit peptide</keyword>
<comment type="subcellular location">
    <subcellularLocation>
        <location evidence="1">Mitochondrion</location>
    </subcellularLocation>
</comment>
<organism evidence="8 9">
    <name type="scientific">Acrasis kona</name>
    <dbReference type="NCBI Taxonomy" id="1008807"/>
    <lineage>
        <taxon>Eukaryota</taxon>
        <taxon>Discoba</taxon>
        <taxon>Heterolobosea</taxon>
        <taxon>Tetramitia</taxon>
        <taxon>Eutetramitia</taxon>
        <taxon>Acrasidae</taxon>
        <taxon>Acrasis</taxon>
    </lineage>
</organism>
<evidence type="ECO:0000256" key="2">
    <source>
        <dbReference type="ARBA" id="ARBA00009508"/>
    </source>
</evidence>
<evidence type="ECO:0000259" key="7">
    <source>
        <dbReference type="Pfam" id="PF05347"/>
    </source>
</evidence>
<dbReference type="EMBL" id="JAOPGA020001386">
    <property type="protein sequence ID" value="KAL0487923.1"/>
    <property type="molecule type" value="Genomic_DNA"/>
</dbReference>
<evidence type="ECO:0000256" key="1">
    <source>
        <dbReference type="ARBA" id="ARBA00004173"/>
    </source>
</evidence>
<dbReference type="InterPro" id="IPR008011">
    <property type="entry name" value="Complex1_LYR_dom"/>
</dbReference>
<gene>
    <name evidence="8" type="ORF">AKO1_015195</name>
</gene>
<evidence type="ECO:0000256" key="5">
    <source>
        <dbReference type="ARBA" id="ARBA00026235"/>
    </source>
</evidence>
<dbReference type="PANTHER" id="PTHR13675">
    <property type="entry name" value="LYR MOTIF-CONTAINING PROTEIN 2"/>
    <property type="match status" value="1"/>
</dbReference>
<dbReference type="GO" id="GO:0005739">
    <property type="term" value="C:mitochondrion"/>
    <property type="evidence" value="ECO:0007669"/>
    <property type="project" value="UniProtKB-SubCell"/>
</dbReference>
<evidence type="ECO:0000256" key="3">
    <source>
        <dbReference type="ARBA" id="ARBA00022946"/>
    </source>
</evidence>
<feature type="domain" description="Complex 1 LYR protein" evidence="7">
    <location>
        <begin position="22"/>
        <end position="76"/>
    </location>
</feature>
<evidence type="ECO:0000313" key="9">
    <source>
        <dbReference type="Proteomes" id="UP001431209"/>
    </source>
</evidence>